<organism evidence="1">
    <name type="scientific">Arundo donax</name>
    <name type="common">Giant reed</name>
    <name type="synonym">Donax arundinaceus</name>
    <dbReference type="NCBI Taxonomy" id="35708"/>
    <lineage>
        <taxon>Eukaryota</taxon>
        <taxon>Viridiplantae</taxon>
        <taxon>Streptophyta</taxon>
        <taxon>Embryophyta</taxon>
        <taxon>Tracheophyta</taxon>
        <taxon>Spermatophyta</taxon>
        <taxon>Magnoliopsida</taxon>
        <taxon>Liliopsida</taxon>
        <taxon>Poales</taxon>
        <taxon>Poaceae</taxon>
        <taxon>PACMAD clade</taxon>
        <taxon>Arundinoideae</taxon>
        <taxon>Arundineae</taxon>
        <taxon>Arundo</taxon>
    </lineage>
</organism>
<sequence>MFSIKRISSSWLLTNLLSSLDRIFRNLSIFAWCFRKNGRRYLLYTCFDPPLEGN</sequence>
<accession>A0A0A9E746</accession>
<reference evidence="1" key="2">
    <citation type="journal article" date="2015" name="Data Brief">
        <title>Shoot transcriptome of the giant reed, Arundo donax.</title>
        <authorList>
            <person name="Barrero R.A."/>
            <person name="Guerrero F.D."/>
            <person name="Moolhuijzen P."/>
            <person name="Goolsby J.A."/>
            <person name="Tidwell J."/>
            <person name="Bellgard S.E."/>
            <person name="Bellgard M.I."/>
        </authorList>
    </citation>
    <scope>NUCLEOTIDE SEQUENCE</scope>
    <source>
        <tissue evidence="1">Shoot tissue taken approximately 20 cm above the soil surface</tissue>
    </source>
</reference>
<name>A0A0A9E746_ARUDO</name>
<protein>
    <submittedName>
        <fullName evidence="1">HVA22K</fullName>
    </submittedName>
</protein>
<dbReference type="AlphaFoldDB" id="A0A0A9E746"/>
<reference evidence="1" key="1">
    <citation type="submission" date="2014-09" db="EMBL/GenBank/DDBJ databases">
        <authorList>
            <person name="Magalhaes I.L.F."/>
            <person name="Oliveira U."/>
            <person name="Santos F.R."/>
            <person name="Vidigal T.H.D.A."/>
            <person name="Brescovit A.D."/>
            <person name="Santos A.J."/>
        </authorList>
    </citation>
    <scope>NUCLEOTIDE SEQUENCE</scope>
    <source>
        <tissue evidence="1">Shoot tissue taken approximately 20 cm above the soil surface</tissue>
    </source>
</reference>
<dbReference type="EMBL" id="GBRH01203037">
    <property type="protein sequence ID" value="JAD94858.1"/>
    <property type="molecule type" value="Transcribed_RNA"/>
</dbReference>
<evidence type="ECO:0000313" key="1">
    <source>
        <dbReference type="EMBL" id="JAD94858.1"/>
    </source>
</evidence>
<proteinExistence type="predicted"/>